<reference evidence="1 2" key="1">
    <citation type="submission" date="2016-10" db="EMBL/GenBank/DDBJ databases">
        <title>Evaluation of Human, Veterinary and Environmental Mycobacterium chelonae Isolates by Core Genome Phylogenomic Analysis, Targeted Gene Comparison, and Anti-microbial Susceptibility Patterns: A Tale of Mistaken Identities.</title>
        <authorList>
            <person name="Fogelson S.B."/>
            <person name="Camus A.C."/>
            <person name="Lorenz W."/>
            <person name="Vasireddy R."/>
            <person name="Vasireddy S."/>
            <person name="Smith T."/>
            <person name="Brown-Elliott B.A."/>
            <person name="Wallace R.J.Jr."/>
            <person name="Hasan N.A."/>
            <person name="Reischl U."/>
            <person name="Sanchez S."/>
        </authorList>
    </citation>
    <scope>NUCLEOTIDE SEQUENCE [LARGE SCALE GENOMIC DNA]</scope>
    <source>
        <strain evidence="1 2">15515</strain>
    </source>
</reference>
<comment type="caution">
    <text evidence="1">The sequence shown here is derived from an EMBL/GenBank/DDBJ whole genome shotgun (WGS) entry which is preliminary data.</text>
</comment>
<accession>A0A1S1LLG7</accession>
<evidence type="ECO:0000313" key="2">
    <source>
        <dbReference type="Proteomes" id="UP000180043"/>
    </source>
</evidence>
<sequence length="76" mass="8227">MCAGWVGCHGDELLALRLPQPSLTDADRASAQTYASAIPLFPNATAAAKHGLREIDNPSMQAQDLIDKIKQRRPDV</sequence>
<dbReference type="Pfam" id="PF19800">
    <property type="entry name" value="DUF6283"/>
    <property type="match status" value="1"/>
</dbReference>
<organism evidence="1 2">
    <name type="scientific">Mycobacteroides chelonae</name>
    <name type="common">Mycobacterium chelonae</name>
    <dbReference type="NCBI Taxonomy" id="1774"/>
    <lineage>
        <taxon>Bacteria</taxon>
        <taxon>Bacillati</taxon>
        <taxon>Actinomycetota</taxon>
        <taxon>Actinomycetes</taxon>
        <taxon>Mycobacteriales</taxon>
        <taxon>Mycobacteriaceae</taxon>
        <taxon>Mycobacteroides</taxon>
    </lineage>
</organism>
<evidence type="ECO:0000313" key="1">
    <source>
        <dbReference type="EMBL" id="OHU47444.1"/>
    </source>
</evidence>
<dbReference type="InterPro" id="IPR046250">
    <property type="entry name" value="DUF6283"/>
</dbReference>
<gene>
    <name evidence="1" type="ORF">BKG82_27360</name>
</gene>
<dbReference type="Proteomes" id="UP000180043">
    <property type="component" value="Unassembled WGS sequence"/>
</dbReference>
<dbReference type="AlphaFoldDB" id="A0A1S1LLG7"/>
<proteinExistence type="predicted"/>
<protein>
    <submittedName>
        <fullName evidence="1">Uncharacterized protein</fullName>
    </submittedName>
</protein>
<name>A0A1S1LLG7_MYCCH</name>
<dbReference type="EMBL" id="MLIQ01000042">
    <property type="protein sequence ID" value="OHU47444.1"/>
    <property type="molecule type" value="Genomic_DNA"/>
</dbReference>